<keyword evidence="5" id="KW-1185">Reference proteome</keyword>
<dbReference type="CDD" id="cd17057">
    <property type="entry name" value="Ubl_TMUB1_like"/>
    <property type="match status" value="1"/>
</dbReference>
<reference evidence="4 5" key="1">
    <citation type="submission" date="2022-05" db="EMBL/GenBank/DDBJ databases">
        <authorList>
            <consortium name="Genoscope - CEA"/>
            <person name="William W."/>
        </authorList>
    </citation>
    <scope>NUCLEOTIDE SEQUENCE [LARGE SCALE GENOMIC DNA]</scope>
</reference>
<feature type="transmembrane region" description="Helical" evidence="2">
    <location>
        <begin position="232"/>
        <end position="251"/>
    </location>
</feature>
<sequence>MAASIIEGIDNEVLFVLAVFVAFVAIFLVHFLYNSNRISGPSFNLNAGQNVPDTASASMHYSPSEENSEGGSSNGPAANPTGSEPLRNDTEATPEQVNNASIPQMDSTTDGVRWRGDESMPDSHSPNTSSTPGESISIRVKFMENERTLSVNRTMKVGDLKRLCFRNELNSGQRVRLIYSGRLLQDDTAPISFYGIENYSVLHAQISDIRRTDENEQSTTYHQEADLDLSKLFLPILAIILTLCWYGFFYYRHLFSAASVIILVFMTFAFGVLAHVITS</sequence>
<evidence type="ECO:0000259" key="3">
    <source>
        <dbReference type="PROSITE" id="PS50053"/>
    </source>
</evidence>
<dbReference type="SUPFAM" id="SSF54236">
    <property type="entry name" value="Ubiquitin-like"/>
    <property type="match status" value="1"/>
</dbReference>
<feature type="compositionally biased region" description="Polar residues" evidence="1">
    <location>
        <begin position="122"/>
        <end position="134"/>
    </location>
</feature>
<dbReference type="Proteomes" id="UP001159427">
    <property type="component" value="Unassembled WGS sequence"/>
</dbReference>
<feature type="domain" description="Ubiquitin-like" evidence="3">
    <location>
        <begin position="136"/>
        <end position="203"/>
    </location>
</feature>
<dbReference type="InterPro" id="IPR040352">
    <property type="entry name" value="TMUB1/2"/>
</dbReference>
<feature type="compositionally biased region" description="Low complexity" evidence="1">
    <location>
        <begin position="62"/>
        <end position="79"/>
    </location>
</feature>
<dbReference type="PANTHER" id="PTHR14557">
    <property type="entry name" value="PROTEIN C7ORF21"/>
    <property type="match status" value="1"/>
</dbReference>
<dbReference type="InterPro" id="IPR000626">
    <property type="entry name" value="Ubiquitin-like_dom"/>
</dbReference>
<comment type="caution">
    <text evidence="4">The sequence shown here is derived from an EMBL/GenBank/DDBJ whole genome shotgun (WGS) entry which is preliminary data.</text>
</comment>
<protein>
    <recommendedName>
        <fullName evidence="3">Ubiquitin-like domain-containing protein</fullName>
    </recommendedName>
</protein>
<feature type="transmembrane region" description="Helical" evidence="2">
    <location>
        <begin position="13"/>
        <end position="33"/>
    </location>
</feature>
<evidence type="ECO:0000313" key="4">
    <source>
        <dbReference type="EMBL" id="CAH3183550.1"/>
    </source>
</evidence>
<feature type="region of interest" description="Disordered" evidence="1">
    <location>
        <begin position="54"/>
        <end position="134"/>
    </location>
</feature>
<gene>
    <name evidence="4" type="ORF">PEVE_00014931</name>
</gene>
<evidence type="ECO:0000256" key="2">
    <source>
        <dbReference type="SAM" id="Phobius"/>
    </source>
</evidence>
<evidence type="ECO:0000256" key="1">
    <source>
        <dbReference type="SAM" id="MobiDB-lite"/>
    </source>
</evidence>
<keyword evidence="2" id="KW-0472">Membrane</keyword>
<dbReference type="EMBL" id="CALNXI010002136">
    <property type="protein sequence ID" value="CAH3183550.1"/>
    <property type="molecule type" value="Genomic_DNA"/>
</dbReference>
<dbReference type="Gene3D" id="3.10.20.90">
    <property type="entry name" value="Phosphatidylinositol 3-kinase Catalytic Subunit, Chain A, domain 1"/>
    <property type="match status" value="1"/>
</dbReference>
<dbReference type="PANTHER" id="PTHR14557:SF5">
    <property type="entry name" value="UBIQUITIN-LIKE DOMAIN-CONTAINING PROTEIN"/>
    <property type="match status" value="1"/>
</dbReference>
<name>A0ABN8RYC5_9CNID</name>
<dbReference type="Pfam" id="PF00240">
    <property type="entry name" value="ubiquitin"/>
    <property type="match status" value="1"/>
</dbReference>
<feature type="transmembrane region" description="Helical" evidence="2">
    <location>
        <begin position="257"/>
        <end position="277"/>
    </location>
</feature>
<accession>A0ABN8RYC5</accession>
<dbReference type="InterPro" id="IPR029071">
    <property type="entry name" value="Ubiquitin-like_domsf"/>
</dbReference>
<dbReference type="SMART" id="SM00213">
    <property type="entry name" value="UBQ"/>
    <property type="match status" value="1"/>
</dbReference>
<organism evidence="4 5">
    <name type="scientific">Porites evermanni</name>
    <dbReference type="NCBI Taxonomy" id="104178"/>
    <lineage>
        <taxon>Eukaryota</taxon>
        <taxon>Metazoa</taxon>
        <taxon>Cnidaria</taxon>
        <taxon>Anthozoa</taxon>
        <taxon>Hexacorallia</taxon>
        <taxon>Scleractinia</taxon>
        <taxon>Fungiina</taxon>
        <taxon>Poritidae</taxon>
        <taxon>Porites</taxon>
    </lineage>
</organism>
<dbReference type="PROSITE" id="PS50053">
    <property type="entry name" value="UBIQUITIN_2"/>
    <property type="match status" value="1"/>
</dbReference>
<keyword evidence="2" id="KW-1133">Transmembrane helix</keyword>
<keyword evidence="2" id="KW-0812">Transmembrane</keyword>
<feature type="compositionally biased region" description="Polar residues" evidence="1">
    <location>
        <begin position="91"/>
        <end position="110"/>
    </location>
</feature>
<proteinExistence type="predicted"/>
<evidence type="ECO:0000313" key="5">
    <source>
        <dbReference type="Proteomes" id="UP001159427"/>
    </source>
</evidence>